<evidence type="ECO:0000313" key="3">
    <source>
        <dbReference type="Proteomes" id="UP000054359"/>
    </source>
</evidence>
<dbReference type="STRING" id="407821.A0A087UFR6"/>
<dbReference type="Pfam" id="PF03184">
    <property type="entry name" value="DDE_1"/>
    <property type="match status" value="1"/>
</dbReference>
<dbReference type="OrthoDB" id="7995304at2759"/>
<dbReference type="EMBL" id="KK119614">
    <property type="protein sequence ID" value="KFM76205.1"/>
    <property type="molecule type" value="Genomic_DNA"/>
</dbReference>
<protein>
    <submittedName>
        <fullName evidence="2">Transposable element Tc1 transposase</fullName>
    </submittedName>
</protein>
<sequence length="226" mass="26165">MIWGAISFHSRTPLVVIRRNLTAQRYVDEVLRPVVLPFMSRHPGLIFQQDNARPHTAHVSIACRSACRTLPWPARSPDLSAIQHVWSIMGRALQPARDVYDLTRQLERIWHNFPQEDIRNLYQSMPSRITACPLAQGIILTFKALYVKQTFRYILEQMENDESLTLLDAWKKFTILDCVKHVGLSYTQVKQSTLNTCWKAIWPDAAEDENDKLPLEHEYSPVTKLA</sequence>
<dbReference type="InterPro" id="IPR036397">
    <property type="entry name" value="RNaseH_sf"/>
</dbReference>
<dbReference type="GO" id="GO:0003676">
    <property type="term" value="F:nucleic acid binding"/>
    <property type="evidence" value="ECO:0007669"/>
    <property type="project" value="InterPro"/>
</dbReference>
<evidence type="ECO:0000313" key="2">
    <source>
        <dbReference type="EMBL" id="KFM76205.1"/>
    </source>
</evidence>
<dbReference type="Proteomes" id="UP000054359">
    <property type="component" value="Unassembled WGS sequence"/>
</dbReference>
<feature type="domain" description="DDE-1" evidence="1">
    <location>
        <begin position="130"/>
        <end position="198"/>
    </location>
</feature>
<organism evidence="2 3">
    <name type="scientific">Stegodyphus mimosarum</name>
    <name type="common">African social velvet spider</name>
    <dbReference type="NCBI Taxonomy" id="407821"/>
    <lineage>
        <taxon>Eukaryota</taxon>
        <taxon>Metazoa</taxon>
        <taxon>Ecdysozoa</taxon>
        <taxon>Arthropoda</taxon>
        <taxon>Chelicerata</taxon>
        <taxon>Arachnida</taxon>
        <taxon>Araneae</taxon>
        <taxon>Araneomorphae</taxon>
        <taxon>Entelegynae</taxon>
        <taxon>Eresoidea</taxon>
        <taxon>Eresidae</taxon>
        <taxon>Stegodyphus</taxon>
    </lineage>
</organism>
<reference evidence="2 3" key="1">
    <citation type="submission" date="2013-11" db="EMBL/GenBank/DDBJ databases">
        <title>Genome sequencing of Stegodyphus mimosarum.</title>
        <authorList>
            <person name="Bechsgaard J."/>
        </authorList>
    </citation>
    <scope>NUCLEOTIDE SEQUENCE [LARGE SCALE GENOMIC DNA]</scope>
</reference>
<name>A0A087UFR6_STEMI</name>
<evidence type="ECO:0000259" key="1">
    <source>
        <dbReference type="Pfam" id="PF03184"/>
    </source>
</evidence>
<feature type="non-terminal residue" evidence="2">
    <location>
        <position position="226"/>
    </location>
</feature>
<dbReference type="InterPro" id="IPR004875">
    <property type="entry name" value="DDE_SF_endonuclease_dom"/>
</dbReference>
<dbReference type="AlphaFoldDB" id="A0A087UFR6"/>
<keyword evidence="3" id="KW-1185">Reference proteome</keyword>
<accession>A0A087UFR6</accession>
<proteinExistence type="predicted"/>
<dbReference type="Gene3D" id="3.30.420.10">
    <property type="entry name" value="Ribonuclease H-like superfamily/Ribonuclease H"/>
    <property type="match status" value="1"/>
</dbReference>
<gene>
    <name evidence="2" type="ORF">X975_19233</name>
</gene>